<keyword evidence="4 9" id="KW-0732">Signal</keyword>
<keyword evidence="8" id="KW-1015">Disulfide bond</keyword>
<dbReference type="InterPro" id="IPR009451">
    <property type="entry name" value="Metamine_DH_Hvc"/>
</dbReference>
<evidence type="ECO:0000256" key="3">
    <source>
        <dbReference type="ARBA" id="ARBA00022448"/>
    </source>
</evidence>
<keyword evidence="6" id="KW-0249">Electron transport</keyword>
<feature type="chain" id="PRO_5026699823" evidence="9">
    <location>
        <begin position="21"/>
        <end position="380"/>
    </location>
</feature>
<keyword evidence="11" id="KW-1185">Reference proteome</keyword>
<keyword evidence="7" id="KW-0560">Oxidoreductase</keyword>
<evidence type="ECO:0000313" key="10">
    <source>
        <dbReference type="EMBL" id="MTH78031.1"/>
    </source>
</evidence>
<name>A0A6L6JDP0_9RHOB</name>
<dbReference type="RefSeq" id="WP_155095383.1">
    <property type="nucleotide sequence ID" value="NZ_WMIE01000004.1"/>
</dbReference>
<evidence type="ECO:0000256" key="9">
    <source>
        <dbReference type="SAM" id="SignalP"/>
    </source>
</evidence>
<sequence length="380" mass="40732">MKSSTVLPIFLASLALPAVAQETFTPETLKVEERIAEGPNVLVMDQSWNGASTIDVLGADGDLKMKGNMGAGTTAQMVLSKDGKSLYTGSIYMQRFTYGPVTAVLHEWDVATLSRKREFEIPTKLAHVETQPALFALSDDESYLLAQNATPATSISVIDLKAEKAIAEIPTPGCWTAIPATGMKFTTICGDGTLASYTWAADGTFGKPAKSEKIFDPDADALFANPVRVDGKLIYLSFKGSLYFVDDSGDAPVLTETLNMTDGVLGKWAPGGSEAIAYNAPTGKLFVLMHSGAKEGSHKDPAREIWTYDLASKKLVGRSEAHHENTLTASKGDVPVLFAASEEGNFTRYEYTEADGEVTLTKAGEFEGLSKFPALIATDF</sequence>
<dbReference type="InterPro" id="IPR011044">
    <property type="entry name" value="Quino_amine_DH_bsu"/>
</dbReference>
<accession>A0A6L6JDP0</accession>
<proteinExistence type="inferred from homology"/>
<dbReference type="SUPFAM" id="SSF50969">
    <property type="entry name" value="YVTN repeat-like/Quinoprotein amine dehydrogenase"/>
    <property type="match status" value="1"/>
</dbReference>
<gene>
    <name evidence="10" type="ORF">GL286_09850</name>
</gene>
<comment type="similarity">
    <text evidence="2">Belongs to the aromatic amine dehydrogenase heavy chain family.</text>
</comment>
<keyword evidence="3" id="KW-0813">Transport</keyword>
<evidence type="ECO:0000256" key="4">
    <source>
        <dbReference type="ARBA" id="ARBA00022729"/>
    </source>
</evidence>
<evidence type="ECO:0000256" key="8">
    <source>
        <dbReference type="PIRSR" id="PIRSR609451-50"/>
    </source>
</evidence>
<feature type="disulfide bond" evidence="8">
    <location>
        <begin position="174"/>
        <end position="189"/>
    </location>
</feature>
<evidence type="ECO:0000313" key="11">
    <source>
        <dbReference type="Proteomes" id="UP000478183"/>
    </source>
</evidence>
<reference evidence="10 11" key="1">
    <citation type="submission" date="2019-11" db="EMBL/GenBank/DDBJ databases">
        <authorList>
            <person name="Dong K."/>
        </authorList>
    </citation>
    <scope>NUCLEOTIDE SEQUENCE [LARGE SCALE GENOMIC DNA]</scope>
    <source>
        <strain evidence="10 11">NBRC 111993</strain>
    </source>
</reference>
<dbReference type="AlphaFoldDB" id="A0A6L6JDP0"/>
<dbReference type="OrthoDB" id="7209000at2"/>
<dbReference type="Gene3D" id="2.130.10.10">
    <property type="entry name" value="YVTN repeat-like/Quinoprotein amine dehydrogenase"/>
    <property type="match status" value="1"/>
</dbReference>
<dbReference type="Proteomes" id="UP000478183">
    <property type="component" value="Unassembled WGS sequence"/>
</dbReference>
<dbReference type="EMBL" id="WMIE01000004">
    <property type="protein sequence ID" value="MTH78031.1"/>
    <property type="molecule type" value="Genomic_DNA"/>
</dbReference>
<organism evidence="10 11">
    <name type="scientific">Paracoccus aestuariivivens</name>
    <dbReference type="NCBI Taxonomy" id="1820333"/>
    <lineage>
        <taxon>Bacteria</taxon>
        <taxon>Pseudomonadati</taxon>
        <taxon>Pseudomonadota</taxon>
        <taxon>Alphaproteobacteria</taxon>
        <taxon>Rhodobacterales</taxon>
        <taxon>Paracoccaceae</taxon>
        <taxon>Paracoccus</taxon>
    </lineage>
</organism>
<dbReference type="GO" id="GO:0030058">
    <property type="term" value="F:aliphatic amine dehydrogenase activity"/>
    <property type="evidence" value="ECO:0007669"/>
    <property type="project" value="InterPro"/>
</dbReference>
<evidence type="ECO:0000256" key="7">
    <source>
        <dbReference type="ARBA" id="ARBA00023002"/>
    </source>
</evidence>
<comment type="subcellular location">
    <subcellularLocation>
        <location evidence="1">Periplasm</location>
    </subcellularLocation>
</comment>
<dbReference type="GO" id="GO:0042597">
    <property type="term" value="C:periplasmic space"/>
    <property type="evidence" value="ECO:0007669"/>
    <property type="project" value="UniProtKB-SubCell"/>
</dbReference>
<protein>
    <submittedName>
        <fullName evidence="10">Amine dehydrogenase</fullName>
    </submittedName>
</protein>
<comment type="caution">
    <text evidence="10">The sequence shown here is derived from an EMBL/GenBank/DDBJ whole genome shotgun (WGS) entry which is preliminary data.</text>
</comment>
<evidence type="ECO:0000256" key="1">
    <source>
        <dbReference type="ARBA" id="ARBA00004418"/>
    </source>
</evidence>
<feature type="signal peptide" evidence="9">
    <location>
        <begin position="1"/>
        <end position="20"/>
    </location>
</feature>
<evidence type="ECO:0000256" key="6">
    <source>
        <dbReference type="ARBA" id="ARBA00022982"/>
    </source>
</evidence>
<evidence type="ECO:0000256" key="2">
    <source>
        <dbReference type="ARBA" id="ARBA00010548"/>
    </source>
</evidence>
<evidence type="ECO:0000256" key="5">
    <source>
        <dbReference type="ARBA" id="ARBA00022764"/>
    </source>
</evidence>
<keyword evidence="5" id="KW-0574">Periplasm</keyword>
<dbReference type="Pfam" id="PF06433">
    <property type="entry name" value="Me-amine-dh_H"/>
    <property type="match status" value="1"/>
</dbReference>
<dbReference type="InterPro" id="IPR015943">
    <property type="entry name" value="WD40/YVTN_repeat-like_dom_sf"/>
</dbReference>